<evidence type="ECO:0000256" key="2">
    <source>
        <dbReference type="ARBA" id="ARBA00022741"/>
    </source>
</evidence>
<dbReference type="SUPFAM" id="SSF55681">
    <property type="entry name" value="Class II aaRS and biotin synthetases"/>
    <property type="match status" value="1"/>
</dbReference>
<dbReference type="EMBL" id="JAZDQV010000001">
    <property type="protein sequence ID" value="MEE1876344.1"/>
    <property type="molecule type" value="Genomic_DNA"/>
</dbReference>
<evidence type="ECO:0000256" key="3">
    <source>
        <dbReference type="ARBA" id="ARBA00022840"/>
    </source>
</evidence>
<sequence>MITFVEQTGSTNADLLSRLGAGEHVREGDWLVAQRQVAGRGRQGRQWFDGAGNFMGSTVVRPGPGDPPAHSLALATGLAVYEAVLPLCPDPSALMLKWPNDVLLGGAKLAGILLEATGGAVVVGIGVNLRAAPQLPDRRTIALADVTTPPAPADFAERLAAAFEAEIVRWRSHGLELLLRRWQAAAHRPGTPLKVHDASGEALAGEFAGLDASGALLLRRADGKTQAVHAGDVVIE</sequence>
<feature type="domain" description="BPL/LPL catalytic" evidence="7">
    <location>
        <begin position="1"/>
        <end position="171"/>
    </location>
</feature>
<dbReference type="InterPro" id="IPR004143">
    <property type="entry name" value="BPL_LPL_catalytic"/>
</dbReference>
<keyword evidence="1 8" id="KW-0436">Ligase</keyword>
<comment type="catalytic activity">
    <reaction evidence="6">
        <text>biotin + L-lysyl-[protein] + ATP = N(6)-biotinyl-L-lysyl-[protein] + AMP + diphosphate + H(+)</text>
        <dbReference type="Rhea" id="RHEA:11756"/>
        <dbReference type="Rhea" id="RHEA-COMP:9752"/>
        <dbReference type="Rhea" id="RHEA-COMP:10505"/>
        <dbReference type="ChEBI" id="CHEBI:15378"/>
        <dbReference type="ChEBI" id="CHEBI:29969"/>
        <dbReference type="ChEBI" id="CHEBI:30616"/>
        <dbReference type="ChEBI" id="CHEBI:33019"/>
        <dbReference type="ChEBI" id="CHEBI:57586"/>
        <dbReference type="ChEBI" id="CHEBI:83144"/>
        <dbReference type="ChEBI" id="CHEBI:456215"/>
        <dbReference type="EC" id="6.3.4.15"/>
    </reaction>
</comment>
<keyword evidence="3" id="KW-0067">ATP-binding</keyword>
<dbReference type="RefSeq" id="WP_354143452.1">
    <property type="nucleotide sequence ID" value="NZ_JAZDQV010000001.1"/>
</dbReference>
<dbReference type="InterPro" id="IPR045864">
    <property type="entry name" value="aa-tRNA-synth_II/BPL/LPL"/>
</dbReference>
<dbReference type="PANTHER" id="PTHR12835">
    <property type="entry name" value="BIOTIN PROTEIN LIGASE"/>
    <property type="match status" value="1"/>
</dbReference>
<name>A0ABU7GBF1_9SPHN</name>
<reference evidence="8 9" key="1">
    <citation type="submission" date="2024-01" db="EMBL/GenBank/DDBJ databases">
        <title>The genome sequence of Erythrobacteraceae sp. strain 1XM1-14.</title>
        <authorList>
            <person name="Liu Y."/>
        </authorList>
    </citation>
    <scope>NUCLEOTIDE SEQUENCE [LARGE SCALE GENOMIC DNA]</scope>
    <source>
        <strain evidence="8 9">1XM1-14</strain>
    </source>
</reference>
<evidence type="ECO:0000256" key="1">
    <source>
        <dbReference type="ARBA" id="ARBA00022598"/>
    </source>
</evidence>
<dbReference type="NCBIfam" id="TIGR00121">
    <property type="entry name" value="birA_ligase"/>
    <property type="match status" value="1"/>
</dbReference>
<dbReference type="Proteomes" id="UP001343492">
    <property type="component" value="Unassembled WGS sequence"/>
</dbReference>
<accession>A0ABU7GBF1</accession>
<dbReference type="Pfam" id="PF02237">
    <property type="entry name" value="BPL_C"/>
    <property type="match status" value="1"/>
</dbReference>
<dbReference type="Gene3D" id="3.30.930.10">
    <property type="entry name" value="Bira Bifunctional Protein, Domain 2"/>
    <property type="match status" value="1"/>
</dbReference>
<evidence type="ECO:0000259" key="7">
    <source>
        <dbReference type="PROSITE" id="PS51733"/>
    </source>
</evidence>
<keyword evidence="4" id="KW-0092">Biotin</keyword>
<evidence type="ECO:0000256" key="6">
    <source>
        <dbReference type="ARBA" id="ARBA00047846"/>
    </source>
</evidence>
<keyword evidence="9" id="KW-1185">Reference proteome</keyword>
<protein>
    <recommendedName>
        <fullName evidence="5">biotin--[biotin carboxyl-carrier protein] ligase</fullName>
        <ecNumber evidence="5">6.3.4.15</ecNumber>
    </recommendedName>
</protein>
<keyword evidence="2" id="KW-0547">Nucleotide-binding</keyword>
<dbReference type="PROSITE" id="PS51733">
    <property type="entry name" value="BPL_LPL_CATALYTIC"/>
    <property type="match status" value="1"/>
</dbReference>
<evidence type="ECO:0000256" key="5">
    <source>
        <dbReference type="ARBA" id="ARBA00024227"/>
    </source>
</evidence>
<comment type="caution">
    <text evidence="8">The sequence shown here is derived from an EMBL/GenBank/DDBJ whole genome shotgun (WGS) entry which is preliminary data.</text>
</comment>
<evidence type="ECO:0000313" key="9">
    <source>
        <dbReference type="Proteomes" id="UP001343492"/>
    </source>
</evidence>
<evidence type="ECO:0000313" key="8">
    <source>
        <dbReference type="EMBL" id="MEE1876344.1"/>
    </source>
</evidence>
<organism evidence="8 9">
    <name type="scientific">Altererythrobacter litoralis</name>
    <dbReference type="NCBI Taxonomy" id="3113904"/>
    <lineage>
        <taxon>Bacteria</taxon>
        <taxon>Pseudomonadati</taxon>
        <taxon>Pseudomonadota</taxon>
        <taxon>Alphaproteobacteria</taxon>
        <taxon>Sphingomonadales</taxon>
        <taxon>Erythrobacteraceae</taxon>
        <taxon>Altererythrobacter</taxon>
    </lineage>
</organism>
<gene>
    <name evidence="8" type="ORF">VRS74_01425</name>
</gene>
<dbReference type="Gene3D" id="2.30.30.100">
    <property type="match status" value="1"/>
</dbReference>
<dbReference type="Pfam" id="PF03099">
    <property type="entry name" value="BPL_LplA_LipB"/>
    <property type="match status" value="1"/>
</dbReference>
<dbReference type="InterPro" id="IPR004408">
    <property type="entry name" value="Biotin_CoA_COase_ligase"/>
</dbReference>
<dbReference type="InterPro" id="IPR003142">
    <property type="entry name" value="BPL_C"/>
</dbReference>
<dbReference type="PANTHER" id="PTHR12835:SF5">
    <property type="entry name" value="BIOTIN--PROTEIN LIGASE"/>
    <property type="match status" value="1"/>
</dbReference>
<dbReference type="GO" id="GO:0004077">
    <property type="term" value="F:biotin--[biotin carboxyl-carrier protein] ligase activity"/>
    <property type="evidence" value="ECO:0007669"/>
    <property type="project" value="UniProtKB-EC"/>
</dbReference>
<dbReference type="InterPro" id="IPR008988">
    <property type="entry name" value="Transcriptional_repressor_C"/>
</dbReference>
<dbReference type="EC" id="6.3.4.15" evidence="5"/>
<dbReference type="CDD" id="cd16442">
    <property type="entry name" value="BPL"/>
    <property type="match status" value="1"/>
</dbReference>
<proteinExistence type="predicted"/>
<evidence type="ECO:0000256" key="4">
    <source>
        <dbReference type="ARBA" id="ARBA00023267"/>
    </source>
</evidence>
<dbReference type="SUPFAM" id="SSF50037">
    <property type="entry name" value="C-terminal domain of transcriptional repressors"/>
    <property type="match status" value="1"/>
</dbReference>